<evidence type="ECO:0000256" key="2">
    <source>
        <dbReference type="ARBA" id="ARBA00022490"/>
    </source>
</evidence>
<organism evidence="4 5">
    <name type="scientific">Cloeon dipterum</name>
    <dbReference type="NCBI Taxonomy" id="197152"/>
    <lineage>
        <taxon>Eukaryota</taxon>
        <taxon>Metazoa</taxon>
        <taxon>Ecdysozoa</taxon>
        <taxon>Arthropoda</taxon>
        <taxon>Hexapoda</taxon>
        <taxon>Insecta</taxon>
        <taxon>Pterygota</taxon>
        <taxon>Palaeoptera</taxon>
        <taxon>Ephemeroptera</taxon>
        <taxon>Pisciforma</taxon>
        <taxon>Baetidae</taxon>
        <taxon>Cloeon</taxon>
    </lineage>
</organism>
<sequence>MEQRIKSVKLYQIWKSINLKVKNIDLNIVQKVENELNDNNFANERESNLLETIDSLHDRPAKSSDVFPRVFSAYQALCLAILKQEKERDSKLEDAFKQCRRLTLNLKLPASHNITGLKELVQAYKKVVRALLKTADGLRPKDKGRHILLADQINASLELLIKAIATFEADDKNSSKTTQTATEYVLGRLLWCVKDTHFDEDANDCGQFLEVMDEVLDALEGNSSSNPDVGKLKSTCQTLLTHAMSVAHVALQQDCQDIFYISQKVLSRAESLCKEESANLINLQLGALADNLLQLEIVVNNALLRLVLEVFADVDASIAKLTTADKDSGDFEKRVSDFDMYVDRVMQIGLFAIACSSDVKRVSSVRSCLASIESLEPEFVPSVQAMVSGKGDAELVKFFENHWKNEVRRLETLLDQLIDPAAFAQIVATQVTALQSSTLTAPKLVLCASKLRNLISHLDAVELDLSSELIKKFDFYLAELRAALEQPPCDKWERRVLERARLLSKSVQVIAQELVDHSITVESHWSESQTQTKTASIPTEDEIIPEEEPARPRNLLNPSFPESVRDLPLDITESCRG</sequence>
<evidence type="ECO:0008006" key="6">
    <source>
        <dbReference type="Google" id="ProtNLM"/>
    </source>
</evidence>
<dbReference type="Gene3D" id="1.20.120.810">
    <property type="entry name" value="Vinculin, Vh2 four-helix bundle"/>
    <property type="match status" value="1"/>
</dbReference>
<proteinExistence type="predicted"/>
<dbReference type="GO" id="GO:0016477">
    <property type="term" value="P:cell migration"/>
    <property type="evidence" value="ECO:0007669"/>
    <property type="project" value="TreeGrafter"/>
</dbReference>
<comment type="caution">
    <text evidence="4">The sequence shown here is derived from an EMBL/GenBank/DDBJ whole genome shotgun (WGS) entry which is preliminary data.</text>
</comment>
<dbReference type="InterPro" id="IPR008837">
    <property type="entry name" value="Serendipity_A"/>
</dbReference>
<dbReference type="GO" id="GO:0005912">
    <property type="term" value="C:adherens junction"/>
    <property type="evidence" value="ECO:0007669"/>
    <property type="project" value="TreeGrafter"/>
</dbReference>
<accession>A0A8S1C3I3</accession>
<comment type="subcellular location">
    <subcellularLocation>
        <location evidence="1">Cytoplasm</location>
    </subcellularLocation>
</comment>
<name>A0A8S1C3I3_9INSE</name>
<dbReference type="GO" id="GO:0008013">
    <property type="term" value="F:beta-catenin binding"/>
    <property type="evidence" value="ECO:0007669"/>
    <property type="project" value="TreeGrafter"/>
</dbReference>
<feature type="compositionally biased region" description="Basic and acidic residues" evidence="3">
    <location>
        <begin position="563"/>
        <end position="577"/>
    </location>
</feature>
<dbReference type="OrthoDB" id="8192501at2759"/>
<dbReference type="GO" id="GO:0007349">
    <property type="term" value="P:cellularization"/>
    <property type="evidence" value="ECO:0007669"/>
    <property type="project" value="InterPro"/>
</dbReference>
<dbReference type="Proteomes" id="UP000494165">
    <property type="component" value="Unassembled WGS sequence"/>
</dbReference>
<dbReference type="Pfam" id="PF05482">
    <property type="entry name" value="Serendipity_A"/>
    <property type="match status" value="1"/>
</dbReference>
<reference evidence="4 5" key="1">
    <citation type="submission" date="2020-04" db="EMBL/GenBank/DDBJ databases">
        <authorList>
            <person name="Alioto T."/>
            <person name="Alioto T."/>
            <person name="Gomez Garrido J."/>
        </authorList>
    </citation>
    <scope>NUCLEOTIDE SEQUENCE [LARGE SCALE GENOMIC DNA]</scope>
</reference>
<protein>
    <recommendedName>
        <fullName evidence="6">Serendipity locus protein alpha</fullName>
    </recommendedName>
</protein>
<dbReference type="GO" id="GO:0016342">
    <property type="term" value="C:catenin complex"/>
    <property type="evidence" value="ECO:0007669"/>
    <property type="project" value="TreeGrafter"/>
</dbReference>
<dbReference type="PANTHER" id="PTHR18914:SF33">
    <property type="entry name" value="RE47911P-RELATED"/>
    <property type="match status" value="1"/>
</dbReference>
<gene>
    <name evidence="4" type="ORF">CLODIP_2_CD06145</name>
</gene>
<evidence type="ECO:0000256" key="1">
    <source>
        <dbReference type="ARBA" id="ARBA00004496"/>
    </source>
</evidence>
<keyword evidence="2" id="KW-0963">Cytoplasm</keyword>
<feature type="region of interest" description="Disordered" evidence="3">
    <location>
        <begin position="525"/>
        <end position="577"/>
    </location>
</feature>
<evidence type="ECO:0000313" key="4">
    <source>
        <dbReference type="EMBL" id="CAB3365409.1"/>
    </source>
</evidence>
<evidence type="ECO:0000313" key="5">
    <source>
        <dbReference type="Proteomes" id="UP000494165"/>
    </source>
</evidence>
<dbReference type="AlphaFoldDB" id="A0A8S1C3I3"/>
<dbReference type="GO" id="GO:0051015">
    <property type="term" value="F:actin filament binding"/>
    <property type="evidence" value="ECO:0007669"/>
    <property type="project" value="TreeGrafter"/>
</dbReference>
<dbReference type="GO" id="GO:0005737">
    <property type="term" value="C:cytoplasm"/>
    <property type="evidence" value="ECO:0007669"/>
    <property type="project" value="UniProtKB-SubCell"/>
</dbReference>
<evidence type="ECO:0000256" key="3">
    <source>
        <dbReference type="SAM" id="MobiDB-lite"/>
    </source>
</evidence>
<keyword evidence="5" id="KW-1185">Reference proteome</keyword>
<dbReference type="PANTHER" id="PTHR18914">
    <property type="entry name" value="ALPHA CATENIN"/>
    <property type="match status" value="1"/>
</dbReference>
<dbReference type="GO" id="GO:0098609">
    <property type="term" value="P:cell-cell adhesion"/>
    <property type="evidence" value="ECO:0007669"/>
    <property type="project" value="TreeGrafter"/>
</dbReference>
<dbReference type="EMBL" id="CADEPI010000020">
    <property type="protein sequence ID" value="CAB3365409.1"/>
    <property type="molecule type" value="Genomic_DNA"/>
</dbReference>
<feature type="compositionally biased region" description="Polar residues" evidence="3">
    <location>
        <begin position="525"/>
        <end position="536"/>
    </location>
</feature>